<evidence type="ECO:0000259" key="6">
    <source>
        <dbReference type="Pfam" id="PF07731"/>
    </source>
</evidence>
<dbReference type="GO" id="GO:0005507">
    <property type="term" value="F:copper ion binding"/>
    <property type="evidence" value="ECO:0007669"/>
    <property type="project" value="InterPro"/>
</dbReference>
<dbReference type="InterPro" id="IPR011707">
    <property type="entry name" value="Cu-oxidase-like_N"/>
</dbReference>
<dbReference type="PANTHER" id="PTHR11709">
    <property type="entry name" value="MULTI-COPPER OXIDASE"/>
    <property type="match status" value="1"/>
</dbReference>
<gene>
    <name evidence="8" type="ORF">FME351_LOCUS22127</name>
</gene>
<evidence type="ECO:0008006" key="10">
    <source>
        <dbReference type="Google" id="ProtNLM"/>
    </source>
</evidence>
<sequence>MHILVIVLIVMSAMATQQAIVSKTLTVGTLFPYIASTKPIVAVNYDFPGPLIEAYENDTIIVRVINNLAQPTTIHWHGMFQIGTPNMDGVVDVTQCAIPSFSEMTYKFKAQPAGTAFYHGHYLDQYADGLIGPLIIRRKVEPNRQLYDTERILMVSDWYNDVARTKLSPWYLSANNPDGNEPVPDAIVVNGKFSKSLFVTTSNATRIRFRIINAAAFSMFTVSIDGLPLHIIELDQTAVVPYTVSSFSINVAQRVSFYVNLKEFNGTFVPRHMRPIKSVYIRFKADAEMYPVDIKSYIAPYATWHVPYPIFLNPLYLAILSFGSQHSLPKYSVDRTSSSLSSQALPTQKDTNMLSARPFSQVNNRVPNATHRLELVIAIFPDSLNITRGYLNNVTYGSNSNNIINGSGLTHSMVLSKTTPLLYQMATNPRAIAIPSPVRKNNSSLPIIQSDGNGHYLVPYQAVVDILLVNQDDGEHPFHLHGHNFWIIATSDYPQAEQLYSTAYLQRDVVSVPASGWAKVRFLANNPGVWLLHCHIEWHMDAGLTLAFIVGPEQLVAQGYNVTANQQSFCK</sequence>
<dbReference type="InterPro" id="IPR033138">
    <property type="entry name" value="Cu_oxidase_CS"/>
</dbReference>
<dbReference type="InterPro" id="IPR002355">
    <property type="entry name" value="Cu_oxidase_Cu_BS"/>
</dbReference>
<proteinExistence type="inferred from homology"/>
<evidence type="ECO:0000256" key="2">
    <source>
        <dbReference type="ARBA" id="ARBA00022723"/>
    </source>
</evidence>
<accession>A0A818NF81</accession>
<dbReference type="PROSITE" id="PS00080">
    <property type="entry name" value="MULTICOPPER_OXIDASE2"/>
    <property type="match status" value="1"/>
</dbReference>
<comment type="similarity">
    <text evidence="1">Belongs to the multicopper oxidase family.</text>
</comment>
<keyword evidence="4" id="KW-0732">Signal</keyword>
<evidence type="ECO:0000256" key="4">
    <source>
        <dbReference type="SAM" id="SignalP"/>
    </source>
</evidence>
<evidence type="ECO:0000256" key="3">
    <source>
        <dbReference type="ARBA" id="ARBA00023002"/>
    </source>
</evidence>
<dbReference type="PANTHER" id="PTHR11709:SF414">
    <property type="entry name" value="ADR239WP"/>
    <property type="match status" value="1"/>
</dbReference>
<comment type="caution">
    <text evidence="8">The sequence shown here is derived from an EMBL/GenBank/DDBJ whole genome shotgun (WGS) entry which is preliminary data.</text>
</comment>
<keyword evidence="2" id="KW-0479">Metal-binding</keyword>
<feature type="domain" description="Plastocyanin-like" evidence="5">
    <location>
        <begin position="151"/>
        <end position="268"/>
    </location>
</feature>
<dbReference type="SUPFAM" id="SSF49503">
    <property type="entry name" value="Cupredoxins"/>
    <property type="match status" value="3"/>
</dbReference>
<feature type="domain" description="Plastocyanin-like" evidence="6">
    <location>
        <begin position="451"/>
        <end position="553"/>
    </location>
</feature>
<name>A0A818NF81_9BILA</name>
<feature type="chain" id="PRO_5033019408" description="Laccase" evidence="4">
    <location>
        <begin position="16"/>
        <end position="571"/>
    </location>
</feature>
<reference evidence="8" key="1">
    <citation type="submission" date="2021-02" db="EMBL/GenBank/DDBJ databases">
        <authorList>
            <person name="Nowell W R."/>
        </authorList>
    </citation>
    <scope>NUCLEOTIDE SEQUENCE</scope>
</reference>
<evidence type="ECO:0000256" key="1">
    <source>
        <dbReference type="ARBA" id="ARBA00010609"/>
    </source>
</evidence>
<evidence type="ECO:0000259" key="5">
    <source>
        <dbReference type="Pfam" id="PF00394"/>
    </source>
</evidence>
<dbReference type="Pfam" id="PF00394">
    <property type="entry name" value="Cu-oxidase"/>
    <property type="match status" value="1"/>
</dbReference>
<dbReference type="InterPro" id="IPR008972">
    <property type="entry name" value="Cupredoxin"/>
</dbReference>
<dbReference type="GO" id="GO:0016491">
    <property type="term" value="F:oxidoreductase activity"/>
    <property type="evidence" value="ECO:0007669"/>
    <property type="project" value="UniProtKB-KW"/>
</dbReference>
<dbReference type="EMBL" id="CAJNYU010002815">
    <property type="protein sequence ID" value="CAF3604519.1"/>
    <property type="molecule type" value="Genomic_DNA"/>
</dbReference>
<evidence type="ECO:0000259" key="7">
    <source>
        <dbReference type="Pfam" id="PF07732"/>
    </source>
</evidence>
<keyword evidence="3" id="KW-0560">Oxidoreductase</keyword>
<protein>
    <recommendedName>
        <fullName evidence="10">Laccase</fullName>
    </recommendedName>
</protein>
<organism evidence="8 9">
    <name type="scientific">Rotaria socialis</name>
    <dbReference type="NCBI Taxonomy" id="392032"/>
    <lineage>
        <taxon>Eukaryota</taxon>
        <taxon>Metazoa</taxon>
        <taxon>Spiralia</taxon>
        <taxon>Gnathifera</taxon>
        <taxon>Rotifera</taxon>
        <taxon>Eurotatoria</taxon>
        <taxon>Bdelloidea</taxon>
        <taxon>Philodinida</taxon>
        <taxon>Philodinidae</taxon>
        <taxon>Rotaria</taxon>
    </lineage>
</organism>
<dbReference type="InterPro" id="IPR045087">
    <property type="entry name" value="Cu-oxidase_fam"/>
</dbReference>
<feature type="domain" description="Plastocyanin-like" evidence="7">
    <location>
        <begin position="36"/>
        <end position="139"/>
    </location>
</feature>
<dbReference type="PROSITE" id="PS00079">
    <property type="entry name" value="MULTICOPPER_OXIDASE1"/>
    <property type="match status" value="1"/>
</dbReference>
<dbReference type="CDD" id="cd04205">
    <property type="entry name" value="CuRO_2_LCC_like"/>
    <property type="match status" value="1"/>
</dbReference>
<dbReference type="InterPro" id="IPR011706">
    <property type="entry name" value="Cu-oxidase_C"/>
</dbReference>
<dbReference type="InterPro" id="IPR001117">
    <property type="entry name" value="Cu-oxidase_2nd"/>
</dbReference>
<evidence type="ECO:0000313" key="8">
    <source>
        <dbReference type="EMBL" id="CAF3604519.1"/>
    </source>
</evidence>
<dbReference type="Pfam" id="PF07731">
    <property type="entry name" value="Cu-oxidase_2"/>
    <property type="match status" value="1"/>
</dbReference>
<dbReference type="Proteomes" id="UP000663869">
    <property type="component" value="Unassembled WGS sequence"/>
</dbReference>
<feature type="signal peptide" evidence="4">
    <location>
        <begin position="1"/>
        <end position="15"/>
    </location>
</feature>
<evidence type="ECO:0000313" key="9">
    <source>
        <dbReference type="Proteomes" id="UP000663869"/>
    </source>
</evidence>
<dbReference type="Pfam" id="PF07732">
    <property type="entry name" value="Cu-oxidase_3"/>
    <property type="match status" value="1"/>
</dbReference>
<dbReference type="Gene3D" id="2.60.40.420">
    <property type="entry name" value="Cupredoxins - blue copper proteins"/>
    <property type="match status" value="3"/>
</dbReference>
<dbReference type="AlphaFoldDB" id="A0A818NF81"/>